<name>A0A1D2KM66_BROTH</name>
<dbReference type="GO" id="GO:0016791">
    <property type="term" value="F:phosphatase activity"/>
    <property type="evidence" value="ECO:0007669"/>
    <property type="project" value="TreeGrafter"/>
</dbReference>
<dbReference type="GO" id="GO:0005829">
    <property type="term" value="C:cytosol"/>
    <property type="evidence" value="ECO:0007669"/>
    <property type="project" value="TreeGrafter"/>
</dbReference>
<dbReference type="PANTHER" id="PTHR10000:SF25">
    <property type="entry name" value="PHOSPHATASE YKRA-RELATED"/>
    <property type="match status" value="1"/>
</dbReference>
<dbReference type="KEGG" id="bths:CNY62_04825"/>
<dbReference type="STRING" id="2756.BFR44_07035"/>
<dbReference type="EMBL" id="OUNC01000009">
    <property type="protein sequence ID" value="SPP27619.1"/>
    <property type="molecule type" value="Genomic_DNA"/>
</dbReference>
<organism evidence="1 3">
    <name type="scientific">Brochothrix thermosphacta</name>
    <name type="common">Microbacterium thermosphactum</name>
    <dbReference type="NCBI Taxonomy" id="2756"/>
    <lineage>
        <taxon>Bacteria</taxon>
        <taxon>Bacillati</taxon>
        <taxon>Bacillota</taxon>
        <taxon>Bacilli</taxon>
        <taxon>Bacillales</taxon>
        <taxon>Listeriaceae</taxon>
        <taxon>Brochothrix</taxon>
    </lineage>
</organism>
<gene>
    <name evidence="2" type="ORF">BTBSAS_170012</name>
    <name evidence="1" type="ORF">CNY62_04825</name>
</gene>
<evidence type="ECO:0000313" key="3">
    <source>
        <dbReference type="Proteomes" id="UP000243591"/>
    </source>
</evidence>
<dbReference type="InterPro" id="IPR000150">
    <property type="entry name" value="Cof"/>
</dbReference>
<dbReference type="NCBIfam" id="TIGR00099">
    <property type="entry name" value="Cof-subfamily"/>
    <property type="match status" value="1"/>
</dbReference>
<keyword evidence="1" id="KW-0378">Hydrolase</keyword>
<dbReference type="SFLD" id="SFLDG01140">
    <property type="entry name" value="C2.B:_Phosphomannomutase_and_P"/>
    <property type="match status" value="1"/>
</dbReference>
<dbReference type="Gene3D" id="3.40.50.1000">
    <property type="entry name" value="HAD superfamily/HAD-like"/>
    <property type="match status" value="1"/>
</dbReference>
<dbReference type="Pfam" id="PF08282">
    <property type="entry name" value="Hydrolase_3"/>
    <property type="match status" value="1"/>
</dbReference>
<sequence length="281" mass="30389">MENKLIFMDVDGTLCNPSGIVPDSAKTAIKTARSNGHKIFLCTGRSKPEIIDEILAVGFDGVIGAGGGYIEIKNTVLEHKLMPEKDVRDIIDYFEKHTIGYYIESNSGLFGSANCLSSIISQISNGAIEGSVEYEQAIAEFDWFKKILDDNAGKAIDYGFVNKISFISNGHPYDAVASKFGDTFQMHRTTVAQFGPQSGEVSIKDVNKATAIATVLDELDIDIKHTLGYGDGNNDIDMFNAVAHGVAMENATPSLKALSHEITPTADDHGIALSFKKNGFI</sequence>
<reference evidence="4" key="3">
    <citation type="submission" date="2018-04" db="EMBL/GenBank/DDBJ databases">
        <authorList>
            <person name="Illikoud N."/>
        </authorList>
    </citation>
    <scope>NUCLEOTIDE SEQUENCE [LARGE SCALE GENOMIC DNA]</scope>
</reference>
<dbReference type="Proteomes" id="UP000243591">
    <property type="component" value="Chromosome"/>
</dbReference>
<reference evidence="1 3" key="1">
    <citation type="submission" date="2017-09" db="EMBL/GenBank/DDBJ databases">
        <title>Complete Genome Sequences of Two Strains of the Meat Spoilage Bacterium Brochothrix thermosphacta Isolated from Ground Chicken.</title>
        <authorList>
            <person name="Paoli G.C."/>
            <person name="Wijey C."/>
            <person name="Chen C.-Y."/>
            <person name="Nguyen L."/>
            <person name="Yan X."/>
            <person name="Irwin P.L."/>
        </authorList>
    </citation>
    <scope>NUCLEOTIDE SEQUENCE [LARGE SCALE GENOMIC DNA]</scope>
    <source>
        <strain evidence="1 3">BI</strain>
    </source>
</reference>
<dbReference type="RefSeq" id="WP_029091117.1">
    <property type="nucleotide sequence ID" value="NZ_CBCPKC010000007.1"/>
</dbReference>
<protein>
    <submittedName>
        <fullName evidence="1">Cof-type HAD-IIB family hydrolase</fullName>
    </submittedName>
    <submittedName>
        <fullName evidence="2">Putative hydrolase, haloacid dehydrogenase (HAD) superfamily</fullName>
    </submittedName>
</protein>
<dbReference type="AlphaFoldDB" id="A0A1D2KM66"/>
<keyword evidence="3" id="KW-1185">Reference proteome</keyword>
<accession>A0A1D2KM66</accession>
<evidence type="ECO:0000313" key="1">
    <source>
        <dbReference type="EMBL" id="ATF25769.1"/>
    </source>
</evidence>
<dbReference type="GO" id="GO:0000287">
    <property type="term" value="F:magnesium ion binding"/>
    <property type="evidence" value="ECO:0007669"/>
    <property type="project" value="TreeGrafter"/>
</dbReference>
<evidence type="ECO:0000313" key="4">
    <source>
        <dbReference type="Proteomes" id="UP000270190"/>
    </source>
</evidence>
<proteinExistence type="predicted"/>
<dbReference type="InterPro" id="IPR036412">
    <property type="entry name" value="HAD-like_sf"/>
</dbReference>
<dbReference type="SUPFAM" id="SSF56784">
    <property type="entry name" value="HAD-like"/>
    <property type="match status" value="1"/>
</dbReference>
<dbReference type="PANTHER" id="PTHR10000">
    <property type="entry name" value="PHOSPHOSERINE PHOSPHATASE"/>
    <property type="match status" value="1"/>
</dbReference>
<dbReference type="Gene3D" id="3.30.1240.10">
    <property type="match status" value="1"/>
</dbReference>
<dbReference type="InterPro" id="IPR023214">
    <property type="entry name" value="HAD_sf"/>
</dbReference>
<reference evidence="2" key="2">
    <citation type="submission" date="2018-04" db="EMBL/GenBank/DDBJ databases">
        <authorList>
            <person name="Go L.Y."/>
            <person name="Mitchell J.A."/>
        </authorList>
    </citation>
    <scope>NUCLEOTIDE SEQUENCE</scope>
    <source>
        <strain evidence="2">BSAS1 3</strain>
    </source>
</reference>
<dbReference type="EMBL" id="CP023483">
    <property type="protein sequence ID" value="ATF25769.1"/>
    <property type="molecule type" value="Genomic_DNA"/>
</dbReference>
<dbReference type="Proteomes" id="UP000270190">
    <property type="component" value="Unassembled WGS sequence"/>
</dbReference>
<dbReference type="OrthoDB" id="9810101at2"/>
<dbReference type="SFLD" id="SFLDS00003">
    <property type="entry name" value="Haloacid_Dehalogenase"/>
    <property type="match status" value="1"/>
</dbReference>
<evidence type="ECO:0000313" key="2">
    <source>
        <dbReference type="EMBL" id="SPP27619.1"/>
    </source>
</evidence>